<name>A0A5B7JEP2_PORTR</name>
<protein>
    <submittedName>
        <fullName evidence="2">Uncharacterized protein</fullName>
    </submittedName>
</protein>
<gene>
    <name evidence="2" type="ORF">E2C01_091720</name>
</gene>
<proteinExistence type="predicted"/>
<evidence type="ECO:0000256" key="1">
    <source>
        <dbReference type="SAM" id="MobiDB-lite"/>
    </source>
</evidence>
<feature type="region of interest" description="Disordered" evidence="1">
    <location>
        <begin position="36"/>
        <end position="63"/>
    </location>
</feature>
<evidence type="ECO:0000313" key="3">
    <source>
        <dbReference type="Proteomes" id="UP000324222"/>
    </source>
</evidence>
<dbReference type="EMBL" id="VSRR010106060">
    <property type="protein sequence ID" value="MPC96461.1"/>
    <property type="molecule type" value="Genomic_DNA"/>
</dbReference>
<reference evidence="2 3" key="1">
    <citation type="submission" date="2019-05" db="EMBL/GenBank/DDBJ databases">
        <title>Another draft genome of Portunus trituberculatus and its Hox gene families provides insights of decapod evolution.</title>
        <authorList>
            <person name="Jeong J.-H."/>
            <person name="Song I."/>
            <person name="Kim S."/>
            <person name="Choi T."/>
            <person name="Kim D."/>
            <person name="Ryu S."/>
            <person name="Kim W."/>
        </authorList>
    </citation>
    <scope>NUCLEOTIDE SEQUENCE [LARGE SCALE GENOMIC DNA]</scope>
    <source>
        <tissue evidence="2">Muscle</tissue>
    </source>
</reference>
<dbReference type="Proteomes" id="UP000324222">
    <property type="component" value="Unassembled WGS sequence"/>
</dbReference>
<accession>A0A5B7JEP2</accession>
<comment type="caution">
    <text evidence="2">The sequence shown here is derived from an EMBL/GenBank/DDBJ whole genome shotgun (WGS) entry which is preliminary data.</text>
</comment>
<dbReference type="AlphaFoldDB" id="A0A5B7JEP2"/>
<sequence>MDTNQAPIDIPKTHTYTHSPVEDVVGVVDLVPDSAAQGTQGRFPQPAQRLHAPQTPVNEVQLL</sequence>
<organism evidence="2 3">
    <name type="scientific">Portunus trituberculatus</name>
    <name type="common">Swimming crab</name>
    <name type="synonym">Neptunus trituberculatus</name>
    <dbReference type="NCBI Taxonomy" id="210409"/>
    <lineage>
        <taxon>Eukaryota</taxon>
        <taxon>Metazoa</taxon>
        <taxon>Ecdysozoa</taxon>
        <taxon>Arthropoda</taxon>
        <taxon>Crustacea</taxon>
        <taxon>Multicrustacea</taxon>
        <taxon>Malacostraca</taxon>
        <taxon>Eumalacostraca</taxon>
        <taxon>Eucarida</taxon>
        <taxon>Decapoda</taxon>
        <taxon>Pleocyemata</taxon>
        <taxon>Brachyura</taxon>
        <taxon>Eubrachyura</taxon>
        <taxon>Portunoidea</taxon>
        <taxon>Portunidae</taxon>
        <taxon>Portuninae</taxon>
        <taxon>Portunus</taxon>
    </lineage>
</organism>
<keyword evidence="3" id="KW-1185">Reference proteome</keyword>
<evidence type="ECO:0000313" key="2">
    <source>
        <dbReference type="EMBL" id="MPC96461.1"/>
    </source>
</evidence>